<organism evidence="1 2">
    <name type="scientific">Bacillus thuringiensis</name>
    <dbReference type="NCBI Taxonomy" id="1428"/>
    <lineage>
        <taxon>Bacteria</taxon>
        <taxon>Bacillati</taxon>
        <taxon>Bacillota</taxon>
        <taxon>Bacilli</taxon>
        <taxon>Bacillales</taxon>
        <taxon>Bacillaceae</taxon>
        <taxon>Bacillus</taxon>
        <taxon>Bacillus cereus group</taxon>
    </lineage>
</organism>
<evidence type="ECO:0000313" key="2">
    <source>
        <dbReference type="Proteomes" id="UP000223839"/>
    </source>
</evidence>
<sequence length="151" mass="17462">MYNNYWNPNQDVMYPNAVPNVDSQYHYSPNYIPAVDSNSFRNYHTPYPQYDNLEERDTFLNLSISEATRTDLGNGFYRFAWENRQINGNDYLTAVLSAGNYKVISAGYGMQGEADAHARESFPRDANTWNITVRNPTPQPRKIAFYLIAKI</sequence>
<dbReference type="AlphaFoldDB" id="A0AB36TU59"/>
<reference evidence="1 2" key="1">
    <citation type="submission" date="2017-09" db="EMBL/GenBank/DDBJ databases">
        <title>Large-scale bioinformatics analysis of Bacillus genomes uncovers conserved roles of natural products in bacterial physiology.</title>
        <authorList>
            <consortium name="Agbiome Team Llc"/>
            <person name="Bleich R.M."/>
            <person name="Grubbs K.J."/>
            <person name="Santa Maria K.C."/>
            <person name="Allen S.E."/>
            <person name="Farag S."/>
            <person name="Shank E.A."/>
            <person name="Bowers A."/>
        </authorList>
    </citation>
    <scope>NUCLEOTIDE SEQUENCE [LARGE SCALE GENOMIC DNA]</scope>
    <source>
        <strain evidence="1 2">AFS077661</strain>
    </source>
</reference>
<name>A0AB36TU59_BACTU</name>
<accession>A0AB36TU59</accession>
<dbReference type="Proteomes" id="UP000223839">
    <property type="component" value="Unassembled WGS sequence"/>
</dbReference>
<protein>
    <submittedName>
        <fullName evidence="1">Uncharacterized protein</fullName>
    </submittedName>
</protein>
<evidence type="ECO:0000313" key="1">
    <source>
        <dbReference type="EMBL" id="PFM90923.1"/>
    </source>
</evidence>
<proteinExistence type="predicted"/>
<dbReference type="RefSeq" id="WP_097855779.1">
    <property type="nucleotide sequence ID" value="NZ_NUYG01000035.1"/>
</dbReference>
<comment type="caution">
    <text evidence="1">The sequence shown here is derived from an EMBL/GenBank/DDBJ whole genome shotgun (WGS) entry which is preliminary data.</text>
</comment>
<gene>
    <name evidence="1" type="ORF">COJ61_16440</name>
</gene>
<dbReference type="EMBL" id="NUYG01000035">
    <property type="protein sequence ID" value="PFM90923.1"/>
    <property type="molecule type" value="Genomic_DNA"/>
</dbReference>